<reference evidence="2 3" key="1">
    <citation type="journal article" date="2014" name="BMC Genomics">
        <title>Comparative genome sequencing reveals chemotype-specific gene clusters in the toxigenic black mold Stachybotrys.</title>
        <authorList>
            <person name="Semeiks J."/>
            <person name="Borek D."/>
            <person name="Otwinowski Z."/>
            <person name="Grishin N.V."/>
        </authorList>
    </citation>
    <scope>NUCLEOTIDE SEQUENCE [LARGE SCALE GENOMIC DNA]</scope>
    <source>
        <strain evidence="3">CBS 109288 / IBT 7711</strain>
    </source>
</reference>
<comment type="function">
    <text evidence="1">Component of the Mediator complex, a coactivator involved in the regulated transcription of nearly all RNA polymerase II-dependent genes. Mediator functions as a bridge to convey information from gene-specific regulatory proteins to the basal RNA polymerase II transcription machinery. Mediator is recruited to promoters by direct interactions with regulatory proteins and serves as a scaffold for the assembly of a functional preinitiation complex with RNA polymerase II and the general transcription factors.</text>
</comment>
<dbReference type="EMBL" id="KL648432">
    <property type="protein sequence ID" value="KEY70531.1"/>
    <property type="molecule type" value="Genomic_DNA"/>
</dbReference>
<comment type="similarity">
    <text evidence="1">Belongs to the Mediator complex subunit 18 family.</text>
</comment>
<dbReference type="AlphaFoldDB" id="A0A084AZ02"/>
<organism evidence="2 3">
    <name type="scientific">Stachybotrys chartarum (strain CBS 109288 / IBT 7711)</name>
    <name type="common">Toxic black mold</name>
    <name type="synonym">Stilbospora chartarum</name>
    <dbReference type="NCBI Taxonomy" id="1280523"/>
    <lineage>
        <taxon>Eukaryota</taxon>
        <taxon>Fungi</taxon>
        <taxon>Dikarya</taxon>
        <taxon>Ascomycota</taxon>
        <taxon>Pezizomycotina</taxon>
        <taxon>Sordariomycetes</taxon>
        <taxon>Hypocreomycetidae</taxon>
        <taxon>Hypocreales</taxon>
        <taxon>Stachybotryaceae</taxon>
        <taxon>Stachybotrys</taxon>
    </lineage>
</organism>
<dbReference type="GO" id="GO:0003712">
    <property type="term" value="F:transcription coregulator activity"/>
    <property type="evidence" value="ECO:0007669"/>
    <property type="project" value="InterPro"/>
</dbReference>
<protein>
    <recommendedName>
        <fullName evidence="1">Mediator of RNA polymerase II transcription subunit 18</fullName>
    </recommendedName>
    <alternativeName>
        <fullName evidence="1">Mediator complex subunit 18</fullName>
    </alternativeName>
</protein>
<name>A0A084AZ02_STACB</name>
<evidence type="ECO:0000313" key="3">
    <source>
        <dbReference type="Proteomes" id="UP000028045"/>
    </source>
</evidence>
<dbReference type="OrthoDB" id="5348092at2759"/>
<dbReference type="Pfam" id="PF09637">
    <property type="entry name" value="Med18"/>
    <property type="match status" value="1"/>
</dbReference>
<dbReference type="Gene3D" id="2.40.320.10">
    <property type="entry name" value="Hypothetical Protein Pfu-838710-001"/>
    <property type="match status" value="1"/>
</dbReference>
<keyword evidence="3" id="KW-1185">Reference proteome</keyword>
<sequence length="278" mass="32560">MYELFLTAPVAEDDFGAACAVLSGLCNMPPWETIHRVLYFQGPSRPVGLSVHSSIDKRLANTLQLWRELHQNFARQSFVLQARYEVFKDRDMGPTAAPMDLDALPGILKWTDFPDPPRGQPLLTQRKKVEIWDQRKLPSVLRDNQNQFKTETIEEIYHFFRDDVEFTLTKQYFVQPIEEYIPFDKRQQLGQPRDILPAWDSLTPVDLQNRWIFQVKAHVLQDNQPEEIRKVQEQLLAIRTELEGLFDFRPIDRKVHDTRVAQRPQGVQALPQRVTIDK</sequence>
<accession>A0A084AZ02</accession>
<keyword evidence="1" id="KW-0805">Transcription regulation</keyword>
<dbReference type="GO" id="GO:0006357">
    <property type="term" value="P:regulation of transcription by RNA polymerase II"/>
    <property type="evidence" value="ECO:0007669"/>
    <property type="project" value="InterPro"/>
</dbReference>
<proteinExistence type="inferred from homology"/>
<evidence type="ECO:0000313" key="2">
    <source>
        <dbReference type="EMBL" id="KEY70531.1"/>
    </source>
</evidence>
<gene>
    <name evidence="1" type="primary">MED18</name>
    <name evidence="2" type="ORF">S7711_02691</name>
</gene>
<dbReference type="InterPro" id="IPR019095">
    <property type="entry name" value="Mediator_Med18"/>
</dbReference>
<evidence type="ECO:0000256" key="1">
    <source>
        <dbReference type="RuleBase" id="RU364150"/>
    </source>
</evidence>
<dbReference type="GO" id="GO:0016592">
    <property type="term" value="C:mediator complex"/>
    <property type="evidence" value="ECO:0007669"/>
    <property type="project" value="InterPro"/>
</dbReference>
<comment type="subcellular location">
    <subcellularLocation>
        <location evidence="1">Nucleus</location>
    </subcellularLocation>
</comment>
<dbReference type="HOGENOM" id="CLU_042562_1_0_1"/>
<comment type="subunit">
    <text evidence="1">Component of the Mediator complex.</text>
</comment>
<dbReference type="Proteomes" id="UP000028045">
    <property type="component" value="Unassembled WGS sequence"/>
</dbReference>
<keyword evidence="1" id="KW-0010">Activator</keyword>
<keyword evidence="1" id="KW-0539">Nucleus</keyword>
<keyword evidence="1" id="KW-0804">Transcription</keyword>